<evidence type="ECO:0000256" key="9">
    <source>
        <dbReference type="ARBA" id="ARBA00023010"/>
    </source>
</evidence>
<feature type="transmembrane region" description="Helical" evidence="14">
    <location>
        <begin position="59"/>
        <end position="81"/>
    </location>
</feature>
<feature type="compositionally biased region" description="Polar residues" evidence="13">
    <location>
        <begin position="378"/>
        <end position="394"/>
    </location>
</feature>
<organism evidence="15 16">
    <name type="scientific">Megalurothrips usitatus</name>
    <name type="common">bean blossom thrips</name>
    <dbReference type="NCBI Taxonomy" id="439358"/>
    <lineage>
        <taxon>Eukaryota</taxon>
        <taxon>Metazoa</taxon>
        <taxon>Ecdysozoa</taxon>
        <taxon>Arthropoda</taxon>
        <taxon>Hexapoda</taxon>
        <taxon>Insecta</taxon>
        <taxon>Pterygota</taxon>
        <taxon>Neoptera</taxon>
        <taxon>Paraneoptera</taxon>
        <taxon>Thysanoptera</taxon>
        <taxon>Terebrantia</taxon>
        <taxon>Thripoidea</taxon>
        <taxon>Thripidae</taxon>
        <taxon>Megalurothrips</taxon>
    </lineage>
</organism>
<dbReference type="GO" id="GO:0031965">
    <property type="term" value="C:nuclear membrane"/>
    <property type="evidence" value="ECO:0007669"/>
    <property type="project" value="UniProtKB-SubCell"/>
</dbReference>
<keyword evidence="5 14" id="KW-0812">Transmembrane</keyword>
<evidence type="ECO:0000256" key="4">
    <source>
        <dbReference type="ARBA" id="ARBA00022448"/>
    </source>
</evidence>
<name>A0AAV7XCS4_9NEOP</name>
<dbReference type="GO" id="GO:0051028">
    <property type="term" value="P:mRNA transport"/>
    <property type="evidence" value="ECO:0007669"/>
    <property type="project" value="UniProtKB-KW"/>
</dbReference>
<dbReference type="AlphaFoldDB" id="A0AAV7XCS4"/>
<evidence type="ECO:0000256" key="14">
    <source>
        <dbReference type="SAM" id="Phobius"/>
    </source>
</evidence>
<keyword evidence="12" id="KW-0539">Nucleus</keyword>
<evidence type="ECO:0000256" key="12">
    <source>
        <dbReference type="ARBA" id="ARBA00023242"/>
    </source>
</evidence>
<evidence type="ECO:0000256" key="10">
    <source>
        <dbReference type="ARBA" id="ARBA00023132"/>
    </source>
</evidence>
<dbReference type="Pfam" id="PF09531">
    <property type="entry name" value="Ndc1_Nup"/>
    <property type="match status" value="1"/>
</dbReference>
<keyword evidence="10" id="KW-0906">Nuclear pore complex</keyword>
<evidence type="ECO:0000256" key="7">
    <source>
        <dbReference type="ARBA" id="ARBA00022927"/>
    </source>
</evidence>
<feature type="transmembrane region" description="Helical" evidence="14">
    <location>
        <begin position="113"/>
        <end position="132"/>
    </location>
</feature>
<evidence type="ECO:0000256" key="5">
    <source>
        <dbReference type="ARBA" id="ARBA00022692"/>
    </source>
</evidence>
<evidence type="ECO:0000256" key="8">
    <source>
        <dbReference type="ARBA" id="ARBA00022989"/>
    </source>
</evidence>
<evidence type="ECO:0000313" key="16">
    <source>
        <dbReference type="Proteomes" id="UP001075354"/>
    </source>
</evidence>
<dbReference type="PANTHER" id="PTHR13269:SF6">
    <property type="entry name" value="NUCLEOPORIN NDC1"/>
    <property type="match status" value="1"/>
</dbReference>
<keyword evidence="11 14" id="KW-0472">Membrane</keyword>
<comment type="caution">
    <text evidence="15">The sequence shown here is derived from an EMBL/GenBank/DDBJ whole genome shotgun (WGS) entry which is preliminary data.</text>
</comment>
<keyword evidence="8 14" id="KW-1133">Transmembrane helix</keyword>
<protein>
    <recommendedName>
        <fullName evidence="17">Nucleoporin NDC1</fullName>
    </recommendedName>
</protein>
<comment type="similarity">
    <text evidence="3">Belongs to the NDC1 family.</text>
</comment>
<evidence type="ECO:0000256" key="1">
    <source>
        <dbReference type="ARBA" id="ARBA00004232"/>
    </source>
</evidence>
<dbReference type="GO" id="GO:0070762">
    <property type="term" value="C:nuclear pore transmembrane ring"/>
    <property type="evidence" value="ECO:0007669"/>
    <property type="project" value="TreeGrafter"/>
</dbReference>
<dbReference type="GO" id="GO:0015031">
    <property type="term" value="P:protein transport"/>
    <property type="evidence" value="ECO:0007669"/>
    <property type="project" value="UniProtKB-KW"/>
</dbReference>
<keyword evidence="7" id="KW-0653">Protein transport</keyword>
<evidence type="ECO:0000256" key="11">
    <source>
        <dbReference type="ARBA" id="ARBA00023136"/>
    </source>
</evidence>
<keyword evidence="6" id="KW-0509">mRNA transport</keyword>
<sequence length="602" mass="67443">MSTSLSSATNKAKYGREIFVSRILTAIIWSIVLQCVYVSHVLFVMNIDVLHPVQWLKNFYVSVSNVGTWFYLIPLGVMTFAQGVLMSKEFMTETACLRTRFGTICSAFQPRNVLIAVLNMVFGAMVVSYYSALLGEETNIFTRKCGSEHGRCLNERNMYLIACGIWTGLYASFKRQVWEVRVTVFPMIQLLKYPQMKLKLSRLVIQSFKEAVLPCMYFCLLYWWCGGYLREHLSGFLGLPTDEESVIPVLVWMKPFLAMRCLLFSAIIILTGRTLELLFQVFLTEHCHFPVSDTAGYQLTLNDVLASPLPLMRRLGYLDLLHIAERDPVRQGELFSLSLPGGHPHNWNGVVGEVLRTLEKFTSDLNIAASDINRVSNGSLLPSSPAKTGSQNESRPLATSPVVPSSPASPSLRLRNMSILQAHDLNSSVAANNSVLYPAVSGSLRQKKDADLVAASKQQLISFMQWIRRKPGINLLFGEMEDAHARHLLLHSQHLSWGTQALAHLAAASLKRDIYGVVQKDLPAIIKSLVQLKSVLERLPLHTHKRALRSGSLDLRMKAALASAVKRSLYILCNAFGQYLSDLPLSNDLKHTMQSYIAYQEG</sequence>
<keyword evidence="4" id="KW-0813">Transport</keyword>
<keyword evidence="9" id="KW-0811">Translocation</keyword>
<dbReference type="GO" id="GO:0006999">
    <property type="term" value="P:nuclear pore organization"/>
    <property type="evidence" value="ECO:0007669"/>
    <property type="project" value="TreeGrafter"/>
</dbReference>
<proteinExistence type="inferred from homology"/>
<gene>
    <name evidence="15" type="ORF">ONE63_002468</name>
</gene>
<feature type="transmembrane region" description="Helical" evidence="14">
    <location>
        <begin position="23"/>
        <end position="47"/>
    </location>
</feature>
<evidence type="ECO:0000256" key="2">
    <source>
        <dbReference type="ARBA" id="ARBA00004567"/>
    </source>
</evidence>
<feature type="region of interest" description="Disordered" evidence="13">
    <location>
        <begin position="378"/>
        <end position="409"/>
    </location>
</feature>
<feature type="compositionally biased region" description="Low complexity" evidence="13">
    <location>
        <begin position="396"/>
        <end position="409"/>
    </location>
</feature>
<evidence type="ECO:0000256" key="13">
    <source>
        <dbReference type="SAM" id="MobiDB-lite"/>
    </source>
</evidence>
<dbReference type="PANTHER" id="PTHR13269">
    <property type="entry name" value="NUCLEOPORIN NDC1"/>
    <property type="match status" value="1"/>
</dbReference>
<accession>A0AAV7XCS4</accession>
<evidence type="ECO:0000256" key="6">
    <source>
        <dbReference type="ARBA" id="ARBA00022816"/>
    </source>
</evidence>
<keyword evidence="16" id="KW-1185">Reference proteome</keyword>
<evidence type="ECO:0000256" key="3">
    <source>
        <dbReference type="ARBA" id="ARBA00005760"/>
    </source>
</evidence>
<dbReference type="Proteomes" id="UP001075354">
    <property type="component" value="Chromosome 12"/>
</dbReference>
<evidence type="ECO:0008006" key="17">
    <source>
        <dbReference type="Google" id="ProtNLM"/>
    </source>
</evidence>
<reference evidence="15" key="1">
    <citation type="submission" date="2022-12" db="EMBL/GenBank/DDBJ databases">
        <title>Chromosome-level genome assembly of the bean flower thrips Megalurothrips usitatus.</title>
        <authorList>
            <person name="Ma L."/>
            <person name="Liu Q."/>
            <person name="Li H."/>
            <person name="Cai W."/>
        </authorList>
    </citation>
    <scope>NUCLEOTIDE SEQUENCE</scope>
    <source>
        <strain evidence="15">Cailab_2022a</strain>
    </source>
</reference>
<dbReference type="EMBL" id="JAPTSV010000012">
    <property type="protein sequence ID" value="KAJ1522157.1"/>
    <property type="molecule type" value="Genomic_DNA"/>
</dbReference>
<evidence type="ECO:0000313" key="15">
    <source>
        <dbReference type="EMBL" id="KAJ1522157.1"/>
    </source>
</evidence>
<comment type="subcellular location">
    <subcellularLocation>
        <location evidence="1">Nucleus membrane</location>
        <topology evidence="1">Multi-pass membrane protein</topology>
    </subcellularLocation>
    <subcellularLocation>
        <location evidence="2">Nucleus</location>
        <location evidence="2">Nuclear pore complex</location>
    </subcellularLocation>
</comment>
<dbReference type="GO" id="GO:0030674">
    <property type="term" value="F:protein-macromolecule adaptor activity"/>
    <property type="evidence" value="ECO:0007669"/>
    <property type="project" value="TreeGrafter"/>
</dbReference>
<dbReference type="InterPro" id="IPR019049">
    <property type="entry name" value="Nucleoporin_prot_Ndc1/Nup"/>
</dbReference>